<dbReference type="RefSeq" id="WP_130286429.1">
    <property type="nucleotide sequence ID" value="NZ_SGXE01000002.1"/>
</dbReference>
<feature type="transmembrane region" description="Helical" evidence="1">
    <location>
        <begin position="12"/>
        <end position="32"/>
    </location>
</feature>
<evidence type="ECO:0000313" key="3">
    <source>
        <dbReference type="Proteomes" id="UP000292262"/>
    </source>
</evidence>
<organism evidence="2 3">
    <name type="scientific">Aquimarina brevivitae</name>
    <dbReference type="NCBI Taxonomy" id="323412"/>
    <lineage>
        <taxon>Bacteria</taxon>
        <taxon>Pseudomonadati</taxon>
        <taxon>Bacteroidota</taxon>
        <taxon>Flavobacteriia</taxon>
        <taxon>Flavobacteriales</taxon>
        <taxon>Flavobacteriaceae</taxon>
        <taxon>Aquimarina</taxon>
    </lineage>
</organism>
<reference evidence="2 3" key="1">
    <citation type="submission" date="2019-02" db="EMBL/GenBank/DDBJ databases">
        <title>Genomic Encyclopedia of Type Strains, Phase IV (KMG-IV): sequencing the most valuable type-strain genomes for metagenomic binning, comparative biology and taxonomic classification.</title>
        <authorList>
            <person name="Goeker M."/>
        </authorList>
    </citation>
    <scope>NUCLEOTIDE SEQUENCE [LARGE SCALE GENOMIC DNA]</scope>
    <source>
        <strain evidence="2 3">DSM 17196</strain>
    </source>
</reference>
<evidence type="ECO:0000256" key="1">
    <source>
        <dbReference type="SAM" id="Phobius"/>
    </source>
</evidence>
<evidence type="ECO:0000313" key="2">
    <source>
        <dbReference type="EMBL" id="RZS93290.1"/>
    </source>
</evidence>
<dbReference type="AlphaFoldDB" id="A0A4Q7P1P0"/>
<keyword evidence="3" id="KW-1185">Reference proteome</keyword>
<accession>A0A4Q7P1P0</accession>
<dbReference type="EMBL" id="SGXE01000002">
    <property type="protein sequence ID" value="RZS93290.1"/>
    <property type="molecule type" value="Genomic_DNA"/>
</dbReference>
<protein>
    <submittedName>
        <fullName evidence="2">Uncharacterized protein</fullName>
    </submittedName>
</protein>
<gene>
    <name evidence="2" type="ORF">EV197_1868</name>
</gene>
<keyword evidence="1" id="KW-1133">Transmembrane helix</keyword>
<sequence length="701" mass="81590">MFWSFFIKYGKLLIDILIIAAIIFIIVLINPWNLFGGGLKLQNTANNVTAIKEIGQLITAEYYGEAIATYDQTVLKLIEEEDISDQANDIFRDMKQYVLDVHLEGLKEKDILGEPQEEKKKGFFSFNWLPWVSKPKKDFKEKLKDIPQTDSLFYHKPMSPEILGFYFDKRVPTSTDKNRYRNLLWSLFQEVKAKSQELNEAAFNEYMLSDLPIKEGKVFSEFHYNIKKKDKDIKKELKTDLAIIGRGWVKAGIDFGELNDQNFVYDEKHQIIHIYGVYPKILAKDINPWFIPEKQIPGFQILEARNANFEHAKVVKQYCIDKLEKMALKAGIIEQAERQSKETIKNFMALLTGNEIKEVHFHHDTISRITNQIFDDKFVSFEEAKLLDSIIPGEIEHILAIDTATEQWLTNQKNKELKQARLQNIIRELKKCYYQKRPTTYNRLSYLTTAVIADNIVTASEIAQLTEAKWSIENILMDNMNDSLALMHATWYTDSTLAFITNYNTMIDRIYDKTDIVGQSVNDTLVDTDFSIDTTATKKYYQIGVYENKIKYRIVEDTLSKDAIQKLKYSINVPKNWKEKLATQKGYFKRKEIRNAEFSGDSIRKLINNLNAFNSSINQIDCDSVTLTRSNDDDSWVIQNDPCFSNEDQKLVLQYILNHFITKSQEFNWFSTSSKKVKNNLSDVNIRDNLKDVKDMVFGNN</sequence>
<proteinExistence type="predicted"/>
<dbReference type="Proteomes" id="UP000292262">
    <property type="component" value="Unassembled WGS sequence"/>
</dbReference>
<dbReference type="OrthoDB" id="834617at2"/>
<keyword evidence="1" id="KW-0472">Membrane</keyword>
<comment type="caution">
    <text evidence="2">The sequence shown here is derived from an EMBL/GenBank/DDBJ whole genome shotgun (WGS) entry which is preliminary data.</text>
</comment>
<name>A0A4Q7P1P0_9FLAO</name>
<keyword evidence="1" id="KW-0812">Transmembrane</keyword>